<reference evidence="2 3" key="1">
    <citation type="submission" date="2023-07" db="EMBL/GenBank/DDBJ databases">
        <title>Genomic Encyclopedia of Type Strains, Phase IV (KMG-IV): sequencing the most valuable type-strain genomes for metagenomic binning, comparative biology and taxonomic classification.</title>
        <authorList>
            <person name="Goeker M."/>
        </authorList>
    </citation>
    <scope>NUCLEOTIDE SEQUENCE [LARGE SCALE GENOMIC DNA]</scope>
    <source>
        <strain evidence="2 3">DSM 16784</strain>
    </source>
</reference>
<proteinExistence type="predicted"/>
<dbReference type="RefSeq" id="WP_307405444.1">
    <property type="nucleotide sequence ID" value="NZ_JAUSUR010000001.1"/>
</dbReference>
<evidence type="ECO:0000313" key="2">
    <source>
        <dbReference type="EMBL" id="MDQ0359924.1"/>
    </source>
</evidence>
<keyword evidence="1" id="KW-1133">Transmembrane helix</keyword>
<feature type="transmembrane region" description="Helical" evidence="1">
    <location>
        <begin position="221"/>
        <end position="242"/>
    </location>
</feature>
<dbReference type="EMBL" id="JAUSUR010000001">
    <property type="protein sequence ID" value="MDQ0359924.1"/>
    <property type="molecule type" value="Genomic_DNA"/>
</dbReference>
<dbReference type="Proteomes" id="UP001230220">
    <property type="component" value="Unassembled WGS sequence"/>
</dbReference>
<name>A0ABU0DZ57_9FIRM</name>
<sequence length="442" mass="49938">MKTILKKCKILLGISFLVLFIGVDTISADTDLRFYDDSDYSTTYTIEIDNDILAAKGYSAESLEDQLNTKDYMSATTYDYGNETEITVEDYYMNLFDSLDDSYYDINSWNDSVTISINKDSLQNYILSIFDMFTLDELKNADGQLLLTITLPGEITDSNYNVDNAYSYSVSYDLLTLEGQYIEVEGSIEPYNAGYDSYIDDTSNDDSFEGIINTLFESEAFTIFIILFVIIAITLIIAVAQVRSMKRRGPNKNRNNNYRSRNTRNVYKPESMERQTMDRQSRNSKVEKKSIFAQITSAINEIKEQANEQLNLNNGLGGNKTKTGSIPYTTLDEKKTSTKSYNDNRYRKPVTPKDINLEKTPEKEETTFTYTTNKPEANVEVDKGSAVYEETIVSTSDTTAYNTQPSTTSLFKIYSNIAEEAEPAEAAEEAVAAEPAKAVDEE</sequence>
<comment type="caution">
    <text evidence="2">The sequence shown here is derived from an EMBL/GenBank/DDBJ whole genome shotgun (WGS) entry which is preliminary data.</text>
</comment>
<evidence type="ECO:0000256" key="1">
    <source>
        <dbReference type="SAM" id="Phobius"/>
    </source>
</evidence>
<keyword evidence="1" id="KW-0812">Transmembrane</keyword>
<keyword evidence="3" id="KW-1185">Reference proteome</keyword>
<keyword evidence="1" id="KW-0472">Membrane</keyword>
<protein>
    <submittedName>
        <fullName evidence="2">Uncharacterized protein</fullName>
    </submittedName>
</protein>
<gene>
    <name evidence="2" type="ORF">J2S15_000655</name>
</gene>
<accession>A0ABU0DZ57</accession>
<organism evidence="2 3">
    <name type="scientific">Breznakia pachnodae</name>
    <dbReference type="NCBI Taxonomy" id="265178"/>
    <lineage>
        <taxon>Bacteria</taxon>
        <taxon>Bacillati</taxon>
        <taxon>Bacillota</taxon>
        <taxon>Erysipelotrichia</taxon>
        <taxon>Erysipelotrichales</taxon>
        <taxon>Erysipelotrichaceae</taxon>
        <taxon>Breznakia</taxon>
    </lineage>
</organism>
<evidence type="ECO:0000313" key="3">
    <source>
        <dbReference type="Proteomes" id="UP001230220"/>
    </source>
</evidence>